<proteinExistence type="predicted"/>
<organism evidence="1 2">
    <name type="scientific">Ameca splendens</name>
    <dbReference type="NCBI Taxonomy" id="208324"/>
    <lineage>
        <taxon>Eukaryota</taxon>
        <taxon>Metazoa</taxon>
        <taxon>Chordata</taxon>
        <taxon>Craniata</taxon>
        <taxon>Vertebrata</taxon>
        <taxon>Euteleostomi</taxon>
        <taxon>Actinopterygii</taxon>
        <taxon>Neopterygii</taxon>
        <taxon>Teleostei</taxon>
        <taxon>Neoteleostei</taxon>
        <taxon>Acanthomorphata</taxon>
        <taxon>Ovalentaria</taxon>
        <taxon>Atherinomorphae</taxon>
        <taxon>Cyprinodontiformes</taxon>
        <taxon>Goodeidae</taxon>
        <taxon>Ameca</taxon>
    </lineage>
</organism>
<gene>
    <name evidence="1" type="ORF">AMECASPLE_007629</name>
</gene>
<keyword evidence="2" id="KW-1185">Reference proteome</keyword>
<reference evidence="1 2" key="1">
    <citation type="submission" date="2021-06" db="EMBL/GenBank/DDBJ databases">
        <authorList>
            <person name="Palmer J.M."/>
        </authorList>
    </citation>
    <scope>NUCLEOTIDE SEQUENCE [LARGE SCALE GENOMIC DNA]</scope>
    <source>
        <strain evidence="1 2">AS_MEX2019</strain>
        <tissue evidence="1">Muscle</tissue>
    </source>
</reference>
<evidence type="ECO:0000313" key="1">
    <source>
        <dbReference type="EMBL" id="MEQ2302525.1"/>
    </source>
</evidence>
<protein>
    <submittedName>
        <fullName evidence="1">Uncharacterized protein</fullName>
    </submittedName>
</protein>
<dbReference type="EMBL" id="JAHRIP010056819">
    <property type="protein sequence ID" value="MEQ2302525.1"/>
    <property type="molecule type" value="Genomic_DNA"/>
</dbReference>
<dbReference type="Proteomes" id="UP001469553">
    <property type="component" value="Unassembled WGS sequence"/>
</dbReference>
<sequence>MFLSGIKKIRGYKQKEDRPNGKLDRAKELNTFFNRFSSGTSSALSSLQTSHPPLTKSFPVTPQMLYLPLWQYSLLLLHVCLQLNQGILVLPLPPPSTCVSQEDR</sequence>
<evidence type="ECO:0000313" key="2">
    <source>
        <dbReference type="Proteomes" id="UP001469553"/>
    </source>
</evidence>
<accession>A0ABV0ZA75</accession>
<name>A0ABV0ZA75_9TELE</name>
<comment type="caution">
    <text evidence="1">The sequence shown here is derived from an EMBL/GenBank/DDBJ whole genome shotgun (WGS) entry which is preliminary data.</text>
</comment>